<accession>A0A7W6E792</accession>
<dbReference type="GO" id="GO:0003746">
    <property type="term" value="F:translation elongation factor activity"/>
    <property type="evidence" value="ECO:0007669"/>
    <property type="project" value="UniProtKB-KW"/>
</dbReference>
<evidence type="ECO:0000313" key="4">
    <source>
        <dbReference type="EMBL" id="MBB3996051.1"/>
    </source>
</evidence>
<evidence type="ECO:0000256" key="1">
    <source>
        <dbReference type="ARBA" id="ARBA00004613"/>
    </source>
</evidence>
<evidence type="ECO:0000313" key="5">
    <source>
        <dbReference type="Proteomes" id="UP000530268"/>
    </source>
</evidence>
<dbReference type="GO" id="GO:0005509">
    <property type="term" value="F:calcium ion binding"/>
    <property type="evidence" value="ECO:0007669"/>
    <property type="project" value="InterPro"/>
</dbReference>
<dbReference type="InterPro" id="IPR050557">
    <property type="entry name" value="RTX_toxin/Mannuronan_C5-epim"/>
</dbReference>
<comment type="subcellular location">
    <subcellularLocation>
        <location evidence="1">Secreted</location>
    </subcellularLocation>
</comment>
<evidence type="ECO:0000256" key="3">
    <source>
        <dbReference type="SAM" id="MobiDB-lite"/>
    </source>
</evidence>
<dbReference type="Pfam" id="PF00353">
    <property type="entry name" value="HemolysinCabind"/>
    <property type="match status" value="1"/>
</dbReference>
<feature type="region of interest" description="Disordered" evidence="3">
    <location>
        <begin position="248"/>
        <end position="276"/>
    </location>
</feature>
<organism evidence="4 5">
    <name type="scientific">Sulfitobacter undariae</name>
    <dbReference type="NCBI Taxonomy" id="1563671"/>
    <lineage>
        <taxon>Bacteria</taxon>
        <taxon>Pseudomonadati</taxon>
        <taxon>Pseudomonadota</taxon>
        <taxon>Alphaproteobacteria</taxon>
        <taxon>Rhodobacterales</taxon>
        <taxon>Roseobacteraceae</taxon>
        <taxon>Sulfitobacter</taxon>
    </lineage>
</organism>
<dbReference type="InterPro" id="IPR011049">
    <property type="entry name" value="Serralysin-like_metalloprot_C"/>
</dbReference>
<feature type="compositionally biased region" description="Acidic residues" evidence="3">
    <location>
        <begin position="730"/>
        <end position="743"/>
    </location>
</feature>
<feature type="region of interest" description="Disordered" evidence="3">
    <location>
        <begin position="720"/>
        <end position="743"/>
    </location>
</feature>
<name>A0A7W6E792_9RHOB</name>
<dbReference type="PANTHER" id="PTHR38340:SF1">
    <property type="entry name" value="S-LAYER PROTEIN"/>
    <property type="match status" value="1"/>
</dbReference>
<protein>
    <submittedName>
        <fullName evidence="4">Translation elongation factor P/translation initiation factor 5A</fullName>
    </submittedName>
</protein>
<dbReference type="InterPro" id="IPR001343">
    <property type="entry name" value="Hemolysn_Ca-bd"/>
</dbReference>
<keyword evidence="5" id="KW-1185">Reference proteome</keyword>
<dbReference type="AlphaFoldDB" id="A0A7W6E792"/>
<dbReference type="PROSITE" id="PS00330">
    <property type="entry name" value="HEMOLYSIN_CALCIUM"/>
    <property type="match status" value="3"/>
</dbReference>
<dbReference type="GO" id="GO:0005576">
    <property type="term" value="C:extracellular region"/>
    <property type="evidence" value="ECO:0007669"/>
    <property type="project" value="UniProtKB-SubCell"/>
</dbReference>
<dbReference type="InterPro" id="IPR036514">
    <property type="entry name" value="SGNH_hydro_sf"/>
</dbReference>
<dbReference type="Gene3D" id="2.150.10.10">
    <property type="entry name" value="Serralysin-like metalloprotease, C-terminal"/>
    <property type="match status" value="1"/>
</dbReference>
<dbReference type="GO" id="GO:0003743">
    <property type="term" value="F:translation initiation factor activity"/>
    <property type="evidence" value="ECO:0007669"/>
    <property type="project" value="UniProtKB-KW"/>
</dbReference>
<dbReference type="Proteomes" id="UP000530268">
    <property type="component" value="Unassembled WGS sequence"/>
</dbReference>
<keyword evidence="2" id="KW-0964">Secreted</keyword>
<dbReference type="PRINTS" id="PR00313">
    <property type="entry name" value="CABNDNGRPT"/>
</dbReference>
<dbReference type="EMBL" id="JACIEI010000026">
    <property type="protein sequence ID" value="MBB3996051.1"/>
    <property type="molecule type" value="Genomic_DNA"/>
</dbReference>
<dbReference type="GO" id="GO:0016788">
    <property type="term" value="F:hydrolase activity, acting on ester bonds"/>
    <property type="evidence" value="ECO:0007669"/>
    <property type="project" value="UniProtKB-ARBA"/>
</dbReference>
<evidence type="ECO:0000256" key="2">
    <source>
        <dbReference type="ARBA" id="ARBA00022525"/>
    </source>
</evidence>
<reference evidence="4 5" key="1">
    <citation type="submission" date="2020-08" db="EMBL/GenBank/DDBJ databases">
        <title>Genomic Encyclopedia of Type Strains, Phase IV (KMG-IV): sequencing the most valuable type-strain genomes for metagenomic binning, comparative biology and taxonomic classification.</title>
        <authorList>
            <person name="Goeker M."/>
        </authorList>
    </citation>
    <scope>NUCLEOTIDE SEQUENCE [LARGE SCALE GENOMIC DNA]</scope>
    <source>
        <strain evidence="4 5">DSM 102234</strain>
    </source>
</reference>
<comment type="caution">
    <text evidence="4">The sequence shown here is derived from an EMBL/GenBank/DDBJ whole genome shotgun (WGS) entry which is preliminary data.</text>
</comment>
<keyword evidence="4" id="KW-0396">Initiation factor</keyword>
<keyword evidence="4" id="KW-0251">Elongation factor</keyword>
<dbReference type="PANTHER" id="PTHR38340">
    <property type="entry name" value="S-LAYER PROTEIN"/>
    <property type="match status" value="1"/>
</dbReference>
<sequence>MGRTLFVGHSLVGQVAPNMFNNFMESQNLDVQADAQVINGASLRYNWDNGASAQGVNAREVLPSGDYDTVIVTEAIPLDAQIQWNDTQGYAKRYFDLAQSADTETRFFLYETWHGLGADTQEWRAQIANDLPKWQGIVDYVNDNAATGAPEAFVLPAGQALGNLYDRIEAGEVPGITSIRDLFSDNIHLNDTGNWFIAALQASAVTGLDVSALPLETFDPWGGAYGGPDAALAQVMAEVIDDTLDEFLPQESEPPTDEIDDEDADDNTLNGGPWDDELAGGVGDDILLGGSGNDTLYGGDGNDSLTGGAGNDVIIGDGGDDVLTLGDGSDTVSGGDGDDVFVLTGLPGAVLITDFGANGAQDMIDLSAIDGYGRFADVAAAASFSGADTVLTFVVPDGVLTVTVQSDVPLTSDDFGLPADPNGPTEIVAPVDQVDPTGLTFTIEGADSHHFSIDPITGDISNMSWFDPSYDQVWDINGDRIYEVERVGSNADGEEVSRTSFELETTLDGVVWREVSDEDSNVDSIESMDDETTFSLEGPDAYHFVIDPDSGEIGNMSWFDPSYDQVWDTNGDRIYEVDRVETSVNGEEVSRTSFELETTLDGVVWREVSDEDDNVDPIEPIDDGRTFFLEGPDAYHFVIDPDSGEVGNASWFDPSYDRVWDVNGDRIYETERYALAEDGTEVSREALEMETTPDGVVWRVVPSSEDDEMSAAQIMKALALPPAEEKDLPPEPEESDEEAALGM</sequence>
<dbReference type="InterPro" id="IPR018511">
    <property type="entry name" value="Hemolysin-typ_Ca-bd_CS"/>
</dbReference>
<dbReference type="Gene3D" id="3.40.50.1110">
    <property type="entry name" value="SGNH hydrolase"/>
    <property type="match status" value="1"/>
</dbReference>
<keyword evidence="4" id="KW-0648">Protein biosynthesis</keyword>
<proteinExistence type="predicted"/>
<dbReference type="SUPFAM" id="SSF51120">
    <property type="entry name" value="beta-Roll"/>
    <property type="match status" value="1"/>
</dbReference>
<gene>
    <name evidence="4" type="ORF">GGR95_003717</name>
</gene>
<feature type="compositionally biased region" description="Acidic residues" evidence="3">
    <location>
        <begin position="254"/>
        <end position="266"/>
    </location>
</feature>